<gene>
    <name evidence="11" type="ORF">DWV00_12220</name>
</gene>
<feature type="transmembrane region" description="Helical" evidence="9">
    <location>
        <begin position="126"/>
        <end position="144"/>
    </location>
</feature>
<dbReference type="Proteomes" id="UP000256838">
    <property type="component" value="Unassembled WGS sequence"/>
</dbReference>
<evidence type="ECO:0000259" key="10">
    <source>
        <dbReference type="PROSITE" id="PS50850"/>
    </source>
</evidence>
<dbReference type="Gene3D" id="1.20.1250.20">
    <property type="entry name" value="MFS general substrate transporter like domains"/>
    <property type="match status" value="2"/>
</dbReference>
<evidence type="ECO:0000313" key="12">
    <source>
        <dbReference type="Proteomes" id="UP000256838"/>
    </source>
</evidence>
<evidence type="ECO:0000256" key="6">
    <source>
        <dbReference type="ARBA" id="ARBA00022692"/>
    </source>
</evidence>
<feature type="transmembrane region" description="Helical" evidence="9">
    <location>
        <begin position="150"/>
        <end position="169"/>
    </location>
</feature>
<feature type="transmembrane region" description="Helical" evidence="9">
    <location>
        <begin position="295"/>
        <end position="313"/>
    </location>
</feature>
<feature type="transmembrane region" description="Helical" evidence="9">
    <location>
        <begin position="232"/>
        <end position="253"/>
    </location>
</feature>
<dbReference type="EMBL" id="QRGA01000006">
    <property type="protein sequence ID" value="RDU99095.1"/>
    <property type="molecule type" value="Genomic_DNA"/>
</dbReference>
<feature type="transmembrane region" description="Helical" evidence="9">
    <location>
        <begin position="58"/>
        <end position="77"/>
    </location>
</feature>
<dbReference type="PANTHER" id="PTHR23535">
    <property type="entry name" value="SUGAR EFFLUX TRANSPORTER A-RELATED"/>
    <property type="match status" value="1"/>
</dbReference>
<dbReference type="PROSITE" id="PS50850">
    <property type="entry name" value="MFS"/>
    <property type="match status" value="1"/>
</dbReference>
<comment type="caution">
    <text evidence="11">The sequence shown here is derived from an EMBL/GenBank/DDBJ whole genome shotgun (WGS) entry which is preliminary data.</text>
</comment>
<evidence type="ECO:0000256" key="7">
    <source>
        <dbReference type="ARBA" id="ARBA00022989"/>
    </source>
</evidence>
<feature type="transmembrane region" description="Helical" evidence="9">
    <location>
        <begin position="26"/>
        <end position="46"/>
    </location>
</feature>
<evidence type="ECO:0000313" key="11">
    <source>
        <dbReference type="EMBL" id="RDU99095.1"/>
    </source>
</evidence>
<proteinExistence type="inferred from homology"/>
<dbReference type="InterPro" id="IPR011701">
    <property type="entry name" value="MFS"/>
</dbReference>
<feature type="transmembrane region" description="Helical" evidence="9">
    <location>
        <begin position="353"/>
        <end position="374"/>
    </location>
</feature>
<feature type="transmembrane region" description="Helical" evidence="9">
    <location>
        <begin position="319"/>
        <end position="341"/>
    </location>
</feature>
<evidence type="ECO:0000256" key="2">
    <source>
        <dbReference type="ARBA" id="ARBA00006523"/>
    </source>
</evidence>
<feature type="transmembrane region" description="Helical" evidence="9">
    <location>
        <begin position="380"/>
        <end position="400"/>
    </location>
</feature>
<feature type="domain" description="Major facilitator superfamily (MFS) profile" evidence="10">
    <location>
        <begin position="1"/>
        <end position="406"/>
    </location>
</feature>
<dbReference type="OrthoDB" id="7337792at2"/>
<organism evidence="11 12">
    <name type="scientific">Trinickia dinghuensis</name>
    <dbReference type="NCBI Taxonomy" id="2291023"/>
    <lineage>
        <taxon>Bacteria</taxon>
        <taxon>Pseudomonadati</taxon>
        <taxon>Pseudomonadota</taxon>
        <taxon>Betaproteobacteria</taxon>
        <taxon>Burkholderiales</taxon>
        <taxon>Burkholderiaceae</taxon>
        <taxon>Trinickia</taxon>
    </lineage>
</organism>
<comment type="similarity">
    <text evidence="2">Belongs to the major facilitator superfamily. Set transporter family.</text>
</comment>
<dbReference type="GO" id="GO:0005886">
    <property type="term" value="C:plasma membrane"/>
    <property type="evidence" value="ECO:0007669"/>
    <property type="project" value="UniProtKB-SubCell"/>
</dbReference>
<evidence type="ECO:0000256" key="5">
    <source>
        <dbReference type="ARBA" id="ARBA00022597"/>
    </source>
</evidence>
<keyword evidence="5" id="KW-0762">Sugar transport</keyword>
<keyword evidence="8 9" id="KW-0472">Membrane</keyword>
<evidence type="ECO:0000256" key="9">
    <source>
        <dbReference type="SAM" id="Phobius"/>
    </source>
</evidence>
<keyword evidence="12" id="KW-1185">Reference proteome</keyword>
<keyword evidence="4" id="KW-1003">Cell membrane</keyword>
<evidence type="ECO:0000256" key="8">
    <source>
        <dbReference type="ARBA" id="ARBA00023136"/>
    </source>
</evidence>
<sequence>MLGVALSFTMPYLSLFGVEEASMSPWRLGVFMTVISASGVFASAAVGRWSDRTGRPRAFLVASLVVAVLGYASLSFVRGYVELLLVGVALLGPGGASLSQIFTFGRAALPAEDTAQAEFASATLRTLLSAAWVFGPAVGALVLAQAGFKGLFAFAAVSFAASAVIALLISDAKKGSRHSTLAGGDCETSTKGGADSVSASASVVDPMSMTAAHNGASNTGATPQERRAIPRILLALTLIGLAANATMILLPLYLVHALHGTRLTVSAALGAGALLEIPMMLWLGAKSSRLRKQNWLTASAAVHVVYFVALAMIEQPWAVVPLQVLPATVIAITSCLGMTYIQDLMPGETGAATALFFNAWRMGSILSGVLSGVIVGAFGYRVAFLLCAALAACAFALLSFDTMRMQRRGLRAAVRRA</sequence>
<dbReference type="PANTHER" id="PTHR23535:SF2">
    <property type="entry name" value="SUGAR EFFLUX TRANSPORTER A-RELATED"/>
    <property type="match status" value="1"/>
</dbReference>
<feature type="transmembrane region" description="Helical" evidence="9">
    <location>
        <begin position="83"/>
        <end position="105"/>
    </location>
</feature>
<dbReference type="Pfam" id="PF07690">
    <property type="entry name" value="MFS_1"/>
    <property type="match status" value="1"/>
</dbReference>
<keyword evidence="7 9" id="KW-1133">Transmembrane helix</keyword>
<keyword evidence="3" id="KW-0813">Transport</keyword>
<name>A0A3D8K2K6_9BURK</name>
<keyword evidence="6 9" id="KW-0812">Transmembrane</keyword>
<reference evidence="11 12" key="1">
    <citation type="submission" date="2018-08" db="EMBL/GenBank/DDBJ databases">
        <title>Paraburkholderia sp. DHOM06 isolated from forest soil.</title>
        <authorList>
            <person name="Gao Z.-H."/>
            <person name="Qiu L.-H."/>
        </authorList>
    </citation>
    <scope>NUCLEOTIDE SEQUENCE [LARGE SCALE GENOMIC DNA]</scope>
    <source>
        <strain evidence="11 12">DHOM06</strain>
    </source>
</reference>
<evidence type="ECO:0000256" key="3">
    <source>
        <dbReference type="ARBA" id="ARBA00022448"/>
    </source>
</evidence>
<protein>
    <submittedName>
        <fullName evidence="11">MFS transporter</fullName>
    </submittedName>
</protein>
<dbReference type="AlphaFoldDB" id="A0A3D8K2K6"/>
<dbReference type="SUPFAM" id="SSF103473">
    <property type="entry name" value="MFS general substrate transporter"/>
    <property type="match status" value="1"/>
</dbReference>
<comment type="subcellular location">
    <subcellularLocation>
        <location evidence="1">Cell membrane</location>
        <topology evidence="1">Multi-pass membrane protein</topology>
    </subcellularLocation>
</comment>
<evidence type="ECO:0000256" key="1">
    <source>
        <dbReference type="ARBA" id="ARBA00004651"/>
    </source>
</evidence>
<accession>A0A3D8K2K6</accession>
<dbReference type="InterPro" id="IPR036259">
    <property type="entry name" value="MFS_trans_sf"/>
</dbReference>
<dbReference type="GO" id="GO:0022857">
    <property type="term" value="F:transmembrane transporter activity"/>
    <property type="evidence" value="ECO:0007669"/>
    <property type="project" value="InterPro"/>
</dbReference>
<feature type="transmembrane region" description="Helical" evidence="9">
    <location>
        <begin position="265"/>
        <end position="283"/>
    </location>
</feature>
<evidence type="ECO:0000256" key="4">
    <source>
        <dbReference type="ARBA" id="ARBA00022475"/>
    </source>
</evidence>
<dbReference type="InterPro" id="IPR020846">
    <property type="entry name" value="MFS_dom"/>
</dbReference>